<keyword evidence="2" id="KW-1185">Reference proteome</keyword>
<evidence type="ECO:0000313" key="1">
    <source>
        <dbReference type="EMBL" id="KAH6946826.1"/>
    </source>
</evidence>
<protein>
    <submittedName>
        <fullName evidence="1">Uncharacterized protein</fullName>
    </submittedName>
</protein>
<organism evidence="1 2">
    <name type="scientific">Hyalomma asiaticum</name>
    <name type="common">Tick</name>
    <dbReference type="NCBI Taxonomy" id="266040"/>
    <lineage>
        <taxon>Eukaryota</taxon>
        <taxon>Metazoa</taxon>
        <taxon>Ecdysozoa</taxon>
        <taxon>Arthropoda</taxon>
        <taxon>Chelicerata</taxon>
        <taxon>Arachnida</taxon>
        <taxon>Acari</taxon>
        <taxon>Parasitiformes</taxon>
        <taxon>Ixodida</taxon>
        <taxon>Ixodoidea</taxon>
        <taxon>Ixodidae</taxon>
        <taxon>Hyalomminae</taxon>
        <taxon>Hyalomma</taxon>
    </lineage>
</organism>
<evidence type="ECO:0000313" key="2">
    <source>
        <dbReference type="Proteomes" id="UP000821845"/>
    </source>
</evidence>
<reference evidence="1" key="1">
    <citation type="submission" date="2020-05" db="EMBL/GenBank/DDBJ databases">
        <title>Large-scale comparative analyses of tick genomes elucidate their genetic diversity and vector capacities.</title>
        <authorList>
            <person name="Jia N."/>
            <person name="Wang J."/>
            <person name="Shi W."/>
            <person name="Du L."/>
            <person name="Sun Y."/>
            <person name="Zhan W."/>
            <person name="Jiang J."/>
            <person name="Wang Q."/>
            <person name="Zhang B."/>
            <person name="Ji P."/>
            <person name="Sakyi L.B."/>
            <person name="Cui X."/>
            <person name="Yuan T."/>
            <person name="Jiang B."/>
            <person name="Yang W."/>
            <person name="Lam T.T.-Y."/>
            <person name="Chang Q."/>
            <person name="Ding S."/>
            <person name="Wang X."/>
            <person name="Zhu J."/>
            <person name="Ruan X."/>
            <person name="Zhao L."/>
            <person name="Wei J."/>
            <person name="Que T."/>
            <person name="Du C."/>
            <person name="Cheng J."/>
            <person name="Dai P."/>
            <person name="Han X."/>
            <person name="Huang E."/>
            <person name="Gao Y."/>
            <person name="Liu J."/>
            <person name="Shao H."/>
            <person name="Ye R."/>
            <person name="Li L."/>
            <person name="Wei W."/>
            <person name="Wang X."/>
            <person name="Wang C."/>
            <person name="Yang T."/>
            <person name="Huo Q."/>
            <person name="Li W."/>
            <person name="Guo W."/>
            <person name="Chen H."/>
            <person name="Zhou L."/>
            <person name="Ni X."/>
            <person name="Tian J."/>
            <person name="Zhou Y."/>
            <person name="Sheng Y."/>
            <person name="Liu T."/>
            <person name="Pan Y."/>
            <person name="Xia L."/>
            <person name="Li J."/>
            <person name="Zhao F."/>
            <person name="Cao W."/>
        </authorList>
    </citation>
    <scope>NUCLEOTIDE SEQUENCE</scope>
    <source>
        <strain evidence="1">Hyas-2018</strain>
    </source>
</reference>
<sequence length="374" mass="42394">MALTAQPTSLTNVRNKATIFQWNACSLRCRLSDFRQSVRNHRFPVITISESRVRTGIRLSGYTITYSSTGGDTSRVLLAIRNDLIFNIHAIPPDASNEYTLATVKWNSLTFTVIAAYIPPGVNFDVNKLQAILDTTPEPHVLTGDFNAHHPAWGGTRAIKRGRCLLDLAHKNDLVVLNNGQPTFFKGNRSSALDISLVSSSFASMATWFPDVESYGSDHIPTYIALVPMQNSKARTLRCTDWEIYRATLEHSDTSDMAYEEFIGALSQTKRSSTKYLKLPGKRTTVDIGYERLRAMRRRSERRARKTLSSEDIREARRMQRHVQRHLDKLGRRQWCAFCSKLDPRKPLSRIWSIAQTENPASSNTAFQLCRTVP</sequence>
<gene>
    <name evidence="1" type="ORF">HPB50_015408</name>
</gene>
<comment type="caution">
    <text evidence="1">The sequence shown here is derived from an EMBL/GenBank/DDBJ whole genome shotgun (WGS) entry which is preliminary data.</text>
</comment>
<proteinExistence type="predicted"/>
<accession>A0ACB7TKT1</accession>
<dbReference type="EMBL" id="CM023481">
    <property type="protein sequence ID" value="KAH6946826.1"/>
    <property type="molecule type" value="Genomic_DNA"/>
</dbReference>
<name>A0ACB7TKT1_HYAAI</name>
<dbReference type="Proteomes" id="UP000821845">
    <property type="component" value="Chromosome 1"/>
</dbReference>